<protein>
    <submittedName>
        <fullName evidence="9">HAMP domain-containing protein</fullName>
    </submittedName>
</protein>
<evidence type="ECO:0000256" key="3">
    <source>
        <dbReference type="ARBA" id="ARBA00022553"/>
    </source>
</evidence>
<keyword evidence="2" id="KW-1003">Cell membrane</keyword>
<evidence type="ECO:0000256" key="5">
    <source>
        <dbReference type="ARBA" id="ARBA00022777"/>
    </source>
</evidence>
<evidence type="ECO:0000259" key="8">
    <source>
        <dbReference type="PROSITE" id="PS50885"/>
    </source>
</evidence>
<dbReference type="Pfam" id="PF06580">
    <property type="entry name" value="His_kinase"/>
    <property type="match status" value="1"/>
</dbReference>
<organism evidence="9 10">
    <name type="scientific">Paenibacillus phytorum</name>
    <dbReference type="NCBI Taxonomy" id="2654977"/>
    <lineage>
        <taxon>Bacteria</taxon>
        <taxon>Bacillati</taxon>
        <taxon>Bacillota</taxon>
        <taxon>Bacilli</taxon>
        <taxon>Bacillales</taxon>
        <taxon>Paenibacillaceae</taxon>
        <taxon>Paenibacillus</taxon>
    </lineage>
</organism>
<dbReference type="InterPro" id="IPR003594">
    <property type="entry name" value="HATPase_dom"/>
</dbReference>
<keyword evidence="6 7" id="KW-0472">Membrane</keyword>
<comment type="subcellular location">
    <subcellularLocation>
        <location evidence="1">Cell membrane</location>
        <topology evidence="1">Multi-pass membrane protein</topology>
    </subcellularLocation>
</comment>
<dbReference type="Pfam" id="PF02518">
    <property type="entry name" value="HATPase_c"/>
    <property type="match status" value="1"/>
</dbReference>
<dbReference type="InterPro" id="IPR036890">
    <property type="entry name" value="HATPase_C_sf"/>
</dbReference>
<evidence type="ECO:0000256" key="4">
    <source>
        <dbReference type="ARBA" id="ARBA00022679"/>
    </source>
</evidence>
<evidence type="ECO:0000256" key="6">
    <source>
        <dbReference type="ARBA" id="ARBA00023136"/>
    </source>
</evidence>
<dbReference type="Proteomes" id="UP000616779">
    <property type="component" value="Unassembled WGS sequence"/>
</dbReference>
<dbReference type="SUPFAM" id="SSF158472">
    <property type="entry name" value="HAMP domain-like"/>
    <property type="match status" value="1"/>
</dbReference>
<dbReference type="PANTHER" id="PTHR34220">
    <property type="entry name" value="SENSOR HISTIDINE KINASE YPDA"/>
    <property type="match status" value="1"/>
</dbReference>
<dbReference type="PANTHER" id="PTHR34220:SF7">
    <property type="entry name" value="SENSOR HISTIDINE KINASE YPDA"/>
    <property type="match status" value="1"/>
</dbReference>
<dbReference type="InterPro" id="IPR010559">
    <property type="entry name" value="Sig_transdc_His_kin_internal"/>
</dbReference>
<keyword evidence="4" id="KW-0808">Transferase</keyword>
<accession>A0ABX1XX63</accession>
<gene>
    <name evidence="9" type="ORF">GC098_17350</name>
</gene>
<dbReference type="Gene3D" id="1.10.287.130">
    <property type="match status" value="1"/>
</dbReference>
<dbReference type="Gene3D" id="3.30.565.10">
    <property type="entry name" value="Histidine kinase-like ATPase, C-terminal domain"/>
    <property type="match status" value="1"/>
</dbReference>
<dbReference type="CDD" id="cd06225">
    <property type="entry name" value="HAMP"/>
    <property type="match status" value="1"/>
</dbReference>
<dbReference type="PROSITE" id="PS50885">
    <property type="entry name" value="HAMP"/>
    <property type="match status" value="1"/>
</dbReference>
<dbReference type="SUPFAM" id="SSF55874">
    <property type="entry name" value="ATPase domain of HSP90 chaperone/DNA topoisomerase II/histidine kinase"/>
    <property type="match status" value="1"/>
</dbReference>
<feature type="transmembrane region" description="Helical" evidence="7">
    <location>
        <begin position="13"/>
        <end position="34"/>
    </location>
</feature>
<evidence type="ECO:0000256" key="2">
    <source>
        <dbReference type="ARBA" id="ARBA00022475"/>
    </source>
</evidence>
<sequence>MEGEPSVPYKLNIFSKILILLVLLLIPIVLLYSYTNRITNNVVQDQIQSSNLNQLSFFMHQLDGDVERLAMSPVILGSDPYIREFIDRNESPDYDMLKEQSRIIQKLSLQSVSSGWVNELTIAIPHGKQVLSSSIFVNGTDTWPWDSPIKRTWTYEERKGDNGVGSFVREISEPIRAQVAGQANVLYQVRFSVQNMIQLLDVYKQDKRSDPFLVDGQNRVVFNSSSNPSITHTIHERLAGQSLPLTGQVQFEIANQQYLISFVKSEQLDWYLVDYVPVQKILSPITMTRKLFYVSIALLLVMSILASFLLYRNVQIPIGKMIQSVQQVKRGDLSARIAYRAKNEFDFLIQRFNEMAEQIQVLVEDVYAEKIRSREATLKQLQSQIHPHFLYNSLFFIINSAEMEDKESVVAMSQNLAEFYRYTTRVEKQSVRLRDELDLVGHYLTIQNLRIHRLKYEINVPEEMLGEWVPRLILQPLVENAIVHGIERSAEGDRITITGEQKEGWNRLIVEDNGGGLDEAGLDKLLKQLEAPMSDEIGCGTWNVHHRLYYQFGEGSGLTFERVHDGGLRAVLTWKHNSQESDLATEVIKR</sequence>
<keyword evidence="7" id="KW-1133">Transmembrane helix</keyword>
<dbReference type="SMART" id="SM00304">
    <property type="entry name" value="HAMP"/>
    <property type="match status" value="1"/>
</dbReference>
<feature type="domain" description="HAMP" evidence="8">
    <location>
        <begin position="312"/>
        <end position="364"/>
    </location>
</feature>
<keyword evidence="10" id="KW-1185">Reference proteome</keyword>
<dbReference type="EMBL" id="WHOA01000116">
    <property type="protein sequence ID" value="NOU73165.1"/>
    <property type="molecule type" value="Genomic_DNA"/>
</dbReference>
<keyword evidence="5" id="KW-0418">Kinase</keyword>
<dbReference type="InterPro" id="IPR050640">
    <property type="entry name" value="Bact_2-comp_sensor_kinase"/>
</dbReference>
<evidence type="ECO:0000313" key="9">
    <source>
        <dbReference type="EMBL" id="NOU73165.1"/>
    </source>
</evidence>
<proteinExistence type="predicted"/>
<evidence type="ECO:0000256" key="7">
    <source>
        <dbReference type="SAM" id="Phobius"/>
    </source>
</evidence>
<evidence type="ECO:0000256" key="1">
    <source>
        <dbReference type="ARBA" id="ARBA00004651"/>
    </source>
</evidence>
<comment type="caution">
    <text evidence="9">The sequence shown here is derived from an EMBL/GenBank/DDBJ whole genome shotgun (WGS) entry which is preliminary data.</text>
</comment>
<evidence type="ECO:0000313" key="10">
    <source>
        <dbReference type="Proteomes" id="UP000616779"/>
    </source>
</evidence>
<dbReference type="InterPro" id="IPR003660">
    <property type="entry name" value="HAMP_dom"/>
</dbReference>
<keyword evidence="7" id="KW-0812">Transmembrane</keyword>
<dbReference type="Gene3D" id="3.30.450.20">
    <property type="entry name" value="PAS domain"/>
    <property type="match status" value="1"/>
</dbReference>
<dbReference type="Pfam" id="PF00672">
    <property type="entry name" value="HAMP"/>
    <property type="match status" value="1"/>
</dbReference>
<name>A0ABX1XX63_9BACL</name>
<feature type="transmembrane region" description="Helical" evidence="7">
    <location>
        <begin position="291"/>
        <end position="311"/>
    </location>
</feature>
<keyword evidence="3" id="KW-0597">Phosphoprotein</keyword>
<reference evidence="9 10" key="1">
    <citation type="submission" date="2019-10" db="EMBL/GenBank/DDBJ databases">
        <title>Description of Paenibacillus terrestris sp. nov.</title>
        <authorList>
            <person name="Carlier A."/>
            <person name="Qi S."/>
        </authorList>
    </citation>
    <scope>NUCLEOTIDE SEQUENCE [LARGE SCALE GENOMIC DNA]</scope>
    <source>
        <strain evidence="9 10">LMG 31458</strain>
    </source>
</reference>